<sequence>MTKDKIVLVPFPFDDLSAEKVRPAVCLTDPIGQHRHVILAFITSNTDQEFLETDVMLDSNDKNFNVTGLRVSSALRLHRLMTVTTSLICRELGELSPEMKKQVVEKLRKLFELN</sequence>
<accession>A0A0P7ZER5</accession>
<dbReference type="InterPro" id="IPR003477">
    <property type="entry name" value="PemK-like"/>
</dbReference>
<name>A0A0P7ZER5_9EURY</name>
<dbReference type="Proteomes" id="UP000050360">
    <property type="component" value="Unassembled WGS sequence"/>
</dbReference>
<dbReference type="AlphaFoldDB" id="A0A0P7ZER5"/>
<evidence type="ECO:0000313" key="2">
    <source>
        <dbReference type="Proteomes" id="UP000050360"/>
    </source>
</evidence>
<reference evidence="1 2" key="1">
    <citation type="submission" date="2015-09" db="EMBL/GenBank/DDBJ databases">
        <title>A metagenomics-based metabolic model of nitrate-dependent anaerobic oxidation of methane by Methanoperedens-like archaea.</title>
        <authorList>
            <person name="Arshad A."/>
            <person name="Speth D.R."/>
            <person name="De Graaf R.M."/>
            <person name="Op Den Camp H.J."/>
            <person name="Jetten M.S."/>
            <person name="Welte C.U."/>
        </authorList>
    </citation>
    <scope>NUCLEOTIDE SEQUENCE [LARGE SCALE GENOMIC DNA]</scope>
</reference>
<dbReference type="SUPFAM" id="SSF50118">
    <property type="entry name" value="Cell growth inhibitor/plasmid maintenance toxic component"/>
    <property type="match status" value="1"/>
</dbReference>
<dbReference type="Pfam" id="PF02452">
    <property type="entry name" value="PemK_toxin"/>
    <property type="match status" value="1"/>
</dbReference>
<dbReference type="Gene3D" id="2.30.30.110">
    <property type="match status" value="1"/>
</dbReference>
<gene>
    <name evidence="1" type="ORF">MPEBLZ_02238</name>
</gene>
<comment type="caution">
    <text evidence="1">The sequence shown here is derived from an EMBL/GenBank/DDBJ whole genome shotgun (WGS) entry which is preliminary data.</text>
</comment>
<organism evidence="1 2">
    <name type="scientific">Candidatus Methanoperedens nitratireducens</name>
    <dbReference type="NCBI Taxonomy" id="1392998"/>
    <lineage>
        <taxon>Archaea</taxon>
        <taxon>Methanobacteriati</taxon>
        <taxon>Methanobacteriota</taxon>
        <taxon>Stenosarchaea group</taxon>
        <taxon>Methanomicrobia</taxon>
        <taxon>Methanosarcinales</taxon>
        <taxon>ANME-2 cluster</taxon>
        <taxon>Candidatus Methanoperedentaceae</taxon>
        <taxon>Candidatus Methanoperedens</taxon>
    </lineage>
</organism>
<dbReference type="GO" id="GO:0003677">
    <property type="term" value="F:DNA binding"/>
    <property type="evidence" value="ECO:0007669"/>
    <property type="project" value="InterPro"/>
</dbReference>
<protein>
    <submittedName>
        <fullName evidence="1">PemK-like protein</fullName>
    </submittedName>
</protein>
<dbReference type="InterPro" id="IPR011067">
    <property type="entry name" value="Plasmid_toxin/cell-grow_inhib"/>
</dbReference>
<evidence type="ECO:0000313" key="1">
    <source>
        <dbReference type="EMBL" id="KPQ43203.1"/>
    </source>
</evidence>
<dbReference type="EMBL" id="LKCM01000171">
    <property type="protein sequence ID" value="KPQ43203.1"/>
    <property type="molecule type" value="Genomic_DNA"/>
</dbReference>
<proteinExistence type="predicted"/>